<evidence type="ECO:0000313" key="4">
    <source>
        <dbReference type="EMBL" id="HGN90885.1"/>
    </source>
</evidence>
<dbReference type="Gene3D" id="3.40.50.10890">
    <property type="match status" value="1"/>
</dbReference>
<dbReference type="InterPro" id="IPR036866">
    <property type="entry name" value="RibonucZ/Hydroxyglut_hydro"/>
</dbReference>
<dbReference type="InterPro" id="IPR022712">
    <property type="entry name" value="Beta_Casp"/>
</dbReference>
<sequence length="417" mass="46705">MEITFLGGCLEVGRSGILVSYKNTRILLDYGVMLNDHPEFPMPVETKKLNAVILTHAHLDHSGGIPMLYINRNPKLYTTSMTRDTAALLIKDFIKLSGQYLLFENQELEKMLRNTRTFYYREPFTVGDLEIELVDAGHIPGSAQVLVNGDKTLVYTGDFTTIKTRMLDGADTTIGDVDAVIIESTYAHEDHEPRPELEKKFVKACREVVENGGRVLVPAFSVGRSQEILCILAAHNFPYTIWLDGMAKKTLENYLSDKRFVDNVDILEKANRKTRFVKGRRERETALSEPGVIVTPAGMLKGGPALYYAPEIVEDEKSAIFLASFQIPGTPGEILLNQGRLVVDNLDKPANCIVKQFRFSGHAGRTQLHDYLRKIETNAKVFTVHGEPEMCKTLSTWAQQELGLEATAPRINDTVTL</sequence>
<dbReference type="PANTHER" id="PTHR11203">
    <property type="entry name" value="CLEAVAGE AND POLYADENYLATION SPECIFICITY FACTOR FAMILY MEMBER"/>
    <property type="match status" value="1"/>
</dbReference>
<dbReference type="CDD" id="cd16295">
    <property type="entry name" value="TTHA0252-CPSF-like_MBL-fold"/>
    <property type="match status" value="1"/>
</dbReference>
<proteinExistence type="predicted"/>
<gene>
    <name evidence="4" type="ORF">ENT82_07180</name>
</gene>
<dbReference type="Pfam" id="PF10996">
    <property type="entry name" value="Beta-Casp"/>
    <property type="match status" value="1"/>
</dbReference>
<feature type="domain" description="Metallo-beta-lactamase" evidence="2">
    <location>
        <begin position="13"/>
        <end position="206"/>
    </location>
</feature>
<evidence type="ECO:0000256" key="1">
    <source>
        <dbReference type="ARBA" id="ARBA00022801"/>
    </source>
</evidence>
<dbReference type="AlphaFoldDB" id="A0A7C4E0Y4"/>
<dbReference type="PANTHER" id="PTHR11203:SF52">
    <property type="entry name" value="MRNA 3-END PROCESSING FACTOR"/>
    <property type="match status" value="1"/>
</dbReference>
<reference evidence="4" key="1">
    <citation type="journal article" date="2020" name="mSystems">
        <title>Genome- and Community-Level Interaction Insights into Carbon Utilization and Element Cycling Functions of Hydrothermarchaeota in Hydrothermal Sediment.</title>
        <authorList>
            <person name="Zhou Z."/>
            <person name="Liu Y."/>
            <person name="Xu W."/>
            <person name="Pan J."/>
            <person name="Luo Z.H."/>
            <person name="Li M."/>
        </authorList>
    </citation>
    <scope>NUCLEOTIDE SEQUENCE [LARGE SCALE GENOMIC DNA]</scope>
    <source>
        <strain evidence="4">SpSt-613</strain>
    </source>
</reference>
<dbReference type="Pfam" id="PF07521">
    <property type="entry name" value="RMMBL"/>
    <property type="match status" value="1"/>
</dbReference>
<feature type="domain" description="Beta-Casp" evidence="3">
    <location>
        <begin position="225"/>
        <end position="335"/>
    </location>
</feature>
<evidence type="ECO:0000259" key="2">
    <source>
        <dbReference type="SMART" id="SM00849"/>
    </source>
</evidence>
<dbReference type="SMART" id="SM01027">
    <property type="entry name" value="Beta-Casp"/>
    <property type="match status" value="1"/>
</dbReference>
<evidence type="ECO:0000259" key="3">
    <source>
        <dbReference type="SMART" id="SM01027"/>
    </source>
</evidence>
<dbReference type="InterPro" id="IPR050698">
    <property type="entry name" value="MBL"/>
</dbReference>
<name>A0A7C4E0Y4_CALS0</name>
<dbReference type="SMART" id="SM00849">
    <property type="entry name" value="Lactamase_B"/>
    <property type="match status" value="1"/>
</dbReference>
<dbReference type="EMBL" id="DTAD01000078">
    <property type="protein sequence ID" value="HGN90885.1"/>
    <property type="molecule type" value="Genomic_DNA"/>
</dbReference>
<dbReference type="Gene3D" id="3.60.15.10">
    <property type="entry name" value="Ribonuclease Z/Hydroxyacylglutathione hydrolase-like"/>
    <property type="match status" value="1"/>
</dbReference>
<organism evidence="4">
    <name type="scientific">Caldiarchaeum subterraneum</name>
    <dbReference type="NCBI Taxonomy" id="311458"/>
    <lineage>
        <taxon>Archaea</taxon>
        <taxon>Nitrososphaerota</taxon>
        <taxon>Candidatus Caldarchaeales</taxon>
        <taxon>Candidatus Caldarchaeaceae</taxon>
        <taxon>Candidatus Caldarchaeum</taxon>
    </lineage>
</organism>
<dbReference type="GO" id="GO:0004521">
    <property type="term" value="F:RNA endonuclease activity"/>
    <property type="evidence" value="ECO:0007669"/>
    <property type="project" value="TreeGrafter"/>
</dbReference>
<protein>
    <submittedName>
        <fullName evidence="4">MBL fold metallo-hydrolase</fullName>
    </submittedName>
</protein>
<dbReference type="GO" id="GO:0016787">
    <property type="term" value="F:hydrolase activity"/>
    <property type="evidence" value="ECO:0007669"/>
    <property type="project" value="UniProtKB-KW"/>
</dbReference>
<dbReference type="InterPro" id="IPR001279">
    <property type="entry name" value="Metallo-B-lactamas"/>
</dbReference>
<keyword evidence="1 4" id="KW-0378">Hydrolase</keyword>
<dbReference type="InterPro" id="IPR011108">
    <property type="entry name" value="RMMBL"/>
</dbReference>
<dbReference type="Pfam" id="PF12706">
    <property type="entry name" value="Lactamase_B_2"/>
    <property type="match status" value="1"/>
</dbReference>
<dbReference type="SUPFAM" id="SSF56281">
    <property type="entry name" value="Metallo-hydrolase/oxidoreductase"/>
    <property type="match status" value="1"/>
</dbReference>
<comment type="caution">
    <text evidence="4">The sequence shown here is derived from an EMBL/GenBank/DDBJ whole genome shotgun (WGS) entry which is preliminary data.</text>
</comment>
<accession>A0A7C4E0Y4</accession>